<dbReference type="Pfam" id="PF10233">
    <property type="entry name" value="Cg6151-P"/>
    <property type="match status" value="1"/>
</dbReference>
<keyword evidence="13 19" id="KW-0472">Membrane</keyword>
<keyword evidence="10" id="KW-0967">Endosome</keyword>
<evidence type="ECO:0000313" key="20">
    <source>
        <dbReference type="EMBL" id="KAJ9584403.1"/>
    </source>
</evidence>
<feature type="non-terminal residue" evidence="20">
    <location>
        <position position="83"/>
    </location>
</feature>
<evidence type="ECO:0000256" key="16">
    <source>
        <dbReference type="ARBA" id="ARBA00023329"/>
    </source>
</evidence>
<gene>
    <name evidence="20" type="ORF">L9F63_021255</name>
</gene>
<evidence type="ECO:0000256" key="17">
    <source>
        <dbReference type="ARBA" id="ARBA00034111"/>
    </source>
</evidence>
<evidence type="ECO:0000256" key="4">
    <source>
        <dbReference type="ARBA" id="ARBA00016120"/>
    </source>
</evidence>
<keyword evidence="15" id="KW-0407">Ion channel</keyword>
<feature type="transmembrane region" description="Helical" evidence="19">
    <location>
        <begin position="61"/>
        <end position="82"/>
    </location>
</feature>
<dbReference type="EMBL" id="JASPKZ010007418">
    <property type="protein sequence ID" value="KAJ9584403.1"/>
    <property type="molecule type" value="Genomic_DNA"/>
</dbReference>
<evidence type="ECO:0000256" key="7">
    <source>
        <dbReference type="ARBA" id="ARBA00022583"/>
    </source>
</evidence>
<dbReference type="GO" id="GO:0006897">
    <property type="term" value="P:endocytosis"/>
    <property type="evidence" value="ECO:0007669"/>
    <property type="project" value="UniProtKB-KW"/>
</dbReference>
<evidence type="ECO:0000256" key="13">
    <source>
        <dbReference type="ARBA" id="ARBA00023136"/>
    </source>
</evidence>
<keyword evidence="12" id="KW-0406">Ion transport</keyword>
<dbReference type="GO" id="GO:0005262">
    <property type="term" value="F:calcium channel activity"/>
    <property type="evidence" value="ECO:0007669"/>
    <property type="project" value="UniProtKB-KW"/>
</dbReference>
<dbReference type="InterPro" id="IPR019365">
    <property type="entry name" value="TVP18/Ca-channel_flower"/>
</dbReference>
<proteinExistence type="inferred from homology"/>
<feature type="transmembrane region" description="Helical" evidence="19">
    <location>
        <begin position="34"/>
        <end position="55"/>
    </location>
</feature>
<evidence type="ECO:0000256" key="3">
    <source>
        <dbReference type="ARBA" id="ARBA00010023"/>
    </source>
</evidence>
<evidence type="ECO:0000256" key="18">
    <source>
        <dbReference type="ARBA" id="ARBA00046506"/>
    </source>
</evidence>
<evidence type="ECO:0000256" key="8">
    <source>
        <dbReference type="ARBA" id="ARBA00022673"/>
    </source>
</evidence>
<keyword evidence="21" id="KW-1185">Reference proteome</keyword>
<evidence type="ECO:0000313" key="21">
    <source>
        <dbReference type="Proteomes" id="UP001233999"/>
    </source>
</evidence>
<keyword evidence="9 19" id="KW-0812">Transmembrane</keyword>
<keyword evidence="11 19" id="KW-1133">Transmembrane helix</keyword>
<evidence type="ECO:0000256" key="1">
    <source>
        <dbReference type="ARBA" id="ARBA00004177"/>
    </source>
</evidence>
<keyword evidence="5" id="KW-0813">Transport</keyword>
<comment type="caution">
    <text evidence="20">The sequence shown here is derived from an EMBL/GenBank/DDBJ whole genome shotgun (WGS) entry which is preliminary data.</text>
</comment>
<reference evidence="20" key="2">
    <citation type="submission" date="2023-05" db="EMBL/GenBank/DDBJ databases">
        <authorList>
            <person name="Fouks B."/>
        </authorList>
    </citation>
    <scope>NUCLEOTIDE SEQUENCE</scope>
    <source>
        <strain evidence="20">Stay&amp;Tobe</strain>
        <tissue evidence="20">Testes</tissue>
    </source>
</reference>
<comment type="similarity">
    <text evidence="3">Belongs to the calcium channel flower family.</text>
</comment>
<dbReference type="AlphaFoldDB" id="A0AAD7ZPP3"/>
<keyword evidence="16" id="KW-0968">Cytoplasmic vesicle</keyword>
<evidence type="ECO:0000256" key="12">
    <source>
        <dbReference type="ARBA" id="ARBA00023065"/>
    </source>
</evidence>
<keyword evidence="6" id="KW-0109">Calcium transport</keyword>
<evidence type="ECO:0000256" key="5">
    <source>
        <dbReference type="ARBA" id="ARBA00022448"/>
    </source>
</evidence>
<dbReference type="PANTHER" id="PTHR13314">
    <property type="entry name" value="CALCIUM CHANNEL FLOWER HOMOLOG"/>
    <property type="match status" value="1"/>
</dbReference>
<evidence type="ECO:0000256" key="10">
    <source>
        <dbReference type="ARBA" id="ARBA00022753"/>
    </source>
</evidence>
<evidence type="ECO:0000256" key="14">
    <source>
        <dbReference type="ARBA" id="ARBA00023273"/>
    </source>
</evidence>
<reference evidence="20" key="1">
    <citation type="journal article" date="2023" name="IScience">
        <title>Live-bearing cockroach genome reveals convergent evolutionary mechanisms linked to viviparity in insects and beyond.</title>
        <authorList>
            <person name="Fouks B."/>
            <person name="Harrison M.C."/>
            <person name="Mikhailova A.A."/>
            <person name="Marchal E."/>
            <person name="English S."/>
            <person name="Carruthers M."/>
            <person name="Jennings E.C."/>
            <person name="Chiamaka E.L."/>
            <person name="Frigard R.A."/>
            <person name="Pippel M."/>
            <person name="Attardo G.M."/>
            <person name="Benoit J.B."/>
            <person name="Bornberg-Bauer E."/>
            <person name="Tobe S.S."/>
        </authorList>
    </citation>
    <scope>NUCLEOTIDE SEQUENCE</scope>
    <source>
        <strain evidence="20">Stay&amp;Tobe</strain>
    </source>
</reference>
<comment type="subunit">
    <text evidence="18">Homomultimer. Associates with the dally/ magu complex.</text>
</comment>
<evidence type="ECO:0000256" key="15">
    <source>
        <dbReference type="ARBA" id="ARBA00023303"/>
    </source>
</evidence>
<dbReference type="PANTHER" id="PTHR13314:SF2">
    <property type="entry name" value="CALCIUM CHANNEL FLOWER HOMOLOG"/>
    <property type="match status" value="1"/>
</dbReference>
<evidence type="ECO:0000256" key="6">
    <source>
        <dbReference type="ARBA" id="ARBA00022568"/>
    </source>
</evidence>
<evidence type="ECO:0000256" key="2">
    <source>
        <dbReference type="ARBA" id="ARBA00004644"/>
    </source>
</evidence>
<feature type="non-terminal residue" evidence="20">
    <location>
        <position position="1"/>
    </location>
</feature>
<evidence type="ECO:0000256" key="9">
    <source>
        <dbReference type="ARBA" id="ARBA00022692"/>
    </source>
</evidence>
<keyword evidence="7" id="KW-0254">Endocytosis</keyword>
<name>A0AAD7ZPP3_DIPPU</name>
<dbReference type="Proteomes" id="UP001233999">
    <property type="component" value="Unassembled WGS sequence"/>
</dbReference>
<protein>
    <recommendedName>
        <fullName evidence="4">Calcium channel flower</fullName>
    </recommendedName>
</protein>
<sequence>RSQKKLGAIMQKPGQDPVAKDDVPWWMKYAGRGLGTVGSLIAIGLGLWNCVGIVLADVECLISGMWQMLAGAFVIVIEAPCLL</sequence>
<organism evidence="20 21">
    <name type="scientific">Diploptera punctata</name>
    <name type="common">Pacific beetle cockroach</name>
    <dbReference type="NCBI Taxonomy" id="6984"/>
    <lineage>
        <taxon>Eukaryota</taxon>
        <taxon>Metazoa</taxon>
        <taxon>Ecdysozoa</taxon>
        <taxon>Arthropoda</taxon>
        <taxon>Hexapoda</taxon>
        <taxon>Insecta</taxon>
        <taxon>Pterygota</taxon>
        <taxon>Neoptera</taxon>
        <taxon>Polyneoptera</taxon>
        <taxon>Dictyoptera</taxon>
        <taxon>Blattodea</taxon>
        <taxon>Blaberoidea</taxon>
        <taxon>Blaberidae</taxon>
        <taxon>Diplopterinae</taxon>
        <taxon>Diploptera</taxon>
    </lineage>
</organism>
<keyword evidence="14" id="KW-0966">Cell projection</keyword>
<evidence type="ECO:0000256" key="11">
    <source>
        <dbReference type="ARBA" id="ARBA00022989"/>
    </source>
</evidence>
<accession>A0AAD7ZPP3</accession>
<dbReference type="GO" id="GO:0030672">
    <property type="term" value="C:synaptic vesicle membrane"/>
    <property type="evidence" value="ECO:0007669"/>
    <property type="project" value="UniProtKB-SubCell"/>
</dbReference>
<dbReference type="GO" id="GO:0005768">
    <property type="term" value="C:endosome"/>
    <property type="evidence" value="ECO:0007669"/>
    <property type="project" value="UniProtKB-SubCell"/>
</dbReference>
<keyword evidence="6" id="KW-0106">Calcium</keyword>
<evidence type="ECO:0000256" key="19">
    <source>
        <dbReference type="SAM" id="Phobius"/>
    </source>
</evidence>
<comment type="subcellular location">
    <subcellularLocation>
        <location evidence="2">Cytoplasmic vesicle</location>
        <location evidence="2">Secretory vesicle</location>
        <location evidence="2">Synaptic vesicle membrane</location>
        <topology evidence="2">Multi-pass membrane protein</topology>
    </subcellularLocation>
    <subcellularLocation>
        <location evidence="1">Endosome</location>
    </subcellularLocation>
    <subcellularLocation>
        <location evidence="17">Presynaptic cell membrane</location>
    </subcellularLocation>
</comment>
<dbReference type="GO" id="GO:0042734">
    <property type="term" value="C:presynaptic membrane"/>
    <property type="evidence" value="ECO:0007669"/>
    <property type="project" value="UniProtKB-SubCell"/>
</dbReference>
<keyword evidence="8" id="KW-0107">Calcium channel</keyword>